<dbReference type="PANTHER" id="PTHR28259">
    <property type="entry name" value="FLUORIDE EXPORT PROTEIN 1-RELATED"/>
    <property type="match status" value="1"/>
</dbReference>
<keyword evidence="5 8" id="KW-0472">Membrane</keyword>
<gene>
    <name evidence="9" type="ORF">UFOPK1683_00544</name>
</gene>
<dbReference type="InterPro" id="IPR003691">
    <property type="entry name" value="FluC"/>
</dbReference>
<evidence type="ECO:0000256" key="1">
    <source>
        <dbReference type="ARBA" id="ARBA00004651"/>
    </source>
</evidence>
<feature type="transmembrane region" description="Helical" evidence="8">
    <location>
        <begin position="6"/>
        <end position="26"/>
    </location>
</feature>
<dbReference type="EMBL" id="CAEZTL010000040">
    <property type="protein sequence ID" value="CAB4568611.1"/>
    <property type="molecule type" value="Genomic_DNA"/>
</dbReference>
<evidence type="ECO:0000256" key="3">
    <source>
        <dbReference type="ARBA" id="ARBA00022692"/>
    </source>
</evidence>
<dbReference type="HAMAP" id="MF_00454">
    <property type="entry name" value="FluC"/>
    <property type="match status" value="1"/>
</dbReference>
<evidence type="ECO:0000256" key="6">
    <source>
        <dbReference type="ARBA" id="ARBA00035120"/>
    </source>
</evidence>
<feature type="transmembrane region" description="Helical" evidence="8">
    <location>
        <begin position="64"/>
        <end position="85"/>
    </location>
</feature>
<dbReference type="GO" id="GO:0005886">
    <property type="term" value="C:plasma membrane"/>
    <property type="evidence" value="ECO:0007669"/>
    <property type="project" value="UniProtKB-SubCell"/>
</dbReference>
<evidence type="ECO:0000256" key="5">
    <source>
        <dbReference type="ARBA" id="ARBA00023136"/>
    </source>
</evidence>
<protein>
    <submittedName>
        <fullName evidence="9">Unannotated protein</fullName>
    </submittedName>
</protein>
<comment type="subcellular location">
    <subcellularLocation>
        <location evidence="1">Cell membrane</location>
        <topology evidence="1">Multi-pass membrane protein</topology>
    </subcellularLocation>
</comment>
<dbReference type="PANTHER" id="PTHR28259:SF1">
    <property type="entry name" value="FLUORIDE EXPORT PROTEIN 1-RELATED"/>
    <property type="match status" value="1"/>
</dbReference>
<comment type="similarity">
    <text evidence="6">Belongs to the fluoride channel Fluc/FEX (TC 1.A.43) family.</text>
</comment>
<name>A0A6J6DWS2_9ZZZZ</name>
<evidence type="ECO:0000256" key="7">
    <source>
        <dbReference type="ARBA" id="ARBA00035585"/>
    </source>
</evidence>
<proteinExistence type="inferred from homology"/>
<keyword evidence="2" id="KW-1003">Cell membrane</keyword>
<organism evidence="9">
    <name type="scientific">freshwater metagenome</name>
    <dbReference type="NCBI Taxonomy" id="449393"/>
    <lineage>
        <taxon>unclassified sequences</taxon>
        <taxon>metagenomes</taxon>
        <taxon>ecological metagenomes</taxon>
    </lineage>
</organism>
<sequence>MGTVAMTQYLMVALGSALGAPARYLVDQYFKKFTDHPLGTFLVNIFGSFLIGVTFARTDRWHDFVAIGFAGSFTTWSTFILDLYLGYELKHYKKVAINLLASLIVGLFAAWCGIQIAG</sequence>
<keyword evidence="3 8" id="KW-0812">Transmembrane</keyword>
<accession>A0A6J6DWS2</accession>
<dbReference type="Pfam" id="PF02537">
    <property type="entry name" value="CRCB"/>
    <property type="match status" value="1"/>
</dbReference>
<dbReference type="AlphaFoldDB" id="A0A6J6DWS2"/>
<evidence type="ECO:0000256" key="2">
    <source>
        <dbReference type="ARBA" id="ARBA00022475"/>
    </source>
</evidence>
<evidence type="ECO:0000256" key="4">
    <source>
        <dbReference type="ARBA" id="ARBA00022989"/>
    </source>
</evidence>
<reference evidence="9" key="1">
    <citation type="submission" date="2020-05" db="EMBL/GenBank/DDBJ databases">
        <authorList>
            <person name="Chiriac C."/>
            <person name="Salcher M."/>
            <person name="Ghai R."/>
            <person name="Kavagutti S V."/>
        </authorList>
    </citation>
    <scope>NUCLEOTIDE SEQUENCE</scope>
</reference>
<evidence type="ECO:0000313" key="9">
    <source>
        <dbReference type="EMBL" id="CAB4568611.1"/>
    </source>
</evidence>
<feature type="transmembrane region" description="Helical" evidence="8">
    <location>
        <begin position="38"/>
        <end position="58"/>
    </location>
</feature>
<evidence type="ECO:0000256" key="8">
    <source>
        <dbReference type="SAM" id="Phobius"/>
    </source>
</evidence>
<feature type="transmembrane region" description="Helical" evidence="8">
    <location>
        <begin position="97"/>
        <end position="117"/>
    </location>
</feature>
<dbReference type="GO" id="GO:1903425">
    <property type="term" value="F:fluoride transmembrane transporter activity"/>
    <property type="evidence" value="ECO:0007669"/>
    <property type="project" value="TreeGrafter"/>
</dbReference>
<keyword evidence="4 8" id="KW-1133">Transmembrane helix</keyword>
<comment type="catalytic activity">
    <reaction evidence="7">
        <text>fluoride(in) = fluoride(out)</text>
        <dbReference type="Rhea" id="RHEA:76159"/>
        <dbReference type="ChEBI" id="CHEBI:17051"/>
    </reaction>
    <physiologicalReaction direction="left-to-right" evidence="7">
        <dbReference type="Rhea" id="RHEA:76160"/>
    </physiologicalReaction>
</comment>